<feature type="compositionally biased region" description="Basic and acidic residues" evidence="1">
    <location>
        <begin position="51"/>
        <end position="71"/>
    </location>
</feature>
<dbReference type="Proteomes" id="UP000316855">
    <property type="component" value="Chromosome"/>
</dbReference>
<dbReference type="OrthoDB" id="283895at2"/>
<name>A0A517VMG7_9PLAN</name>
<protein>
    <recommendedName>
        <fullName evidence="4">Phage virion morphogenesis family protein</fullName>
    </recommendedName>
</protein>
<feature type="region of interest" description="Disordered" evidence="1">
    <location>
        <begin position="131"/>
        <end position="150"/>
    </location>
</feature>
<evidence type="ECO:0000256" key="1">
    <source>
        <dbReference type="SAM" id="MobiDB-lite"/>
    </source>
</evidence>
<feature type="region of interest" description="Disordered" evidence="1">
    <location>
        <begin position="49"/>
        <end position="94"/>
    </location>
</feature>
<evidence type="ECO:0000313" key="3">
    <source>
        <dbReference type="Proteomes" id="UP000316855"/>
    </source>
</evidence>
<feature type="compositionally biased region" description="Basic residues" evidence="1">
    <location>
        <begin position="72"/>
        <end position="82"/>
    </location>
</feature>
<dbReference type="AlphaFoldDB" id="A0A517VMG7"/>
<accession>A0A517VMG7</accession>
<proteinExistence type="predicted"/>
<evidence type="ECO:0008006" key="4">
    <source>
        <dbReference type="Google" id="ProtNLM"/>
    </source>
</evidence>
<evidence type="ECO:0000313" key="2">
    <source>
        <dbReference type="EMBL" id="QDT94165.1"/>
    </source>
</evidence>
<dbReference type="EMBL" id="CP036343">
    <property type="protein sequence ID" value="QDT94165.1"/>
    <property type="molecule type" value="Genomic_DNA"/>
</dbReference>
<gene>
    <name evidence="2" type="ORF">Pan161_58580</name>
</gene>
<sequence>MRVGFSVKGLEFSSDAVIKEVKKAGRKIAFKAGGLIRLISKRKLRKARQKRVSELTDEEKQTYQERVERAKRLGLPRPKRPLKPSDPYEPPRLRDAKSPLKYLLFFAVGKDNDVVIGPAKAKSGIADVLEYGGTSNGKRIEPRPFMGPSLEEAAPKLDEFWRDSVTR</sequence>
<dbReference type="KEGG" id="gax:Pan161_58580"/>
<reference evidence="2 3" key="1">
    <citation type="submission" date="2019-02" db="EMBL/GenBank/DDBJ databases">
        <title>Deep-cultivation of Planctomycetes and their phenomic and genomic characterization uncovers novel biology.</title>
        <authorList>
            <person name="Wiegand S."/>
            <person name="Jogler M."/>
            <person name="Boedeker C."/>
            <person name="Pinto D."/>
            <person name="Vollmers J."/>
            <person name="Rivas-Marin E."/>
            <person name="Kohn T."/>
            <person name="Peeters S.H."/>
            <person name="Heuer A."/>
            <person name="Rast P."/>
            <person name="Oberbeckmann S."/>
            <person name="Bunk B."/>
            <person name="Jeske O."/>
            <person name="Meyerdierks A."/>
            <person name="Storesund J.E."/>
            <person name="Kallscheuer N."/>
            <person name="Luecker S."/>
            <person name="Lage O.M."/>
            <person name="Pohl T."/>
            <person name="Merkel B.J."/>
            <person name="Hornburger P."/>
            <person name="Mueller R.-W."/>
            <person name="Bruemmer F."/>
            <person name="Labrenz M."/>
            <person name="Spormann A.M."/>
            <person name="Op den Camp H."/>
            <person name="Overmann J."/>
            <person name="Amann R."/>
            <person name="Jetten M.S.M."/>
            <person name="Mascher T."/>
            <person name="Medema M.H."/>
            <person name="Devos D.P."/>
            <person name="Kaster A.-K."/>
            <person name="Ovreas L."/>
            <person name="Rohde M."/>
            <person name="Galperin M.Y."/>
            <person name="Jogler C."/>
        </authorList>
    </citation>
    <scope>NUCLEOTIDE SEQUENCE [LARGE SCALE GENOMIC DNA]</scope>
    <source>
        <strain evidence="2 3">Pan161</strain>
    </source>
</reference>
<dbReference type="RefSeq" id="WP_145232092.1">
    <property type="nucleotide sequence ID" value="NZ_CP036343.1"/>
</dbReference>
<keyword evidence="3" id="KW-1185">Reference proteome</keyword>
<organism evidence="2 3">
    <name type="scientific">Gimesia algae</name>
    <dbReference type="NCBI Taxonomy" id="2527971"/>
    <lineage>
        <taxon>Bacteria</taxon>
        <taxon>Pseudomonadati</taxon>
        <taxon>Planctomycetota</taxon>
        <taxon>Planctomycetia</taxon>
        <taxon>Planctomycetales</taxon>
        <taxon>Planctomycetaceae</taxon>
        <taxon>Gimesia</taxon>
    </lineage>
</organism>